<reference evidence="1" key="1">
    <citation type="submission" date="2022-08" db="EMBL/GenBank/DDBJ databases">
        <authorList>
            <person name="Kallberg Y."/>
            <person name="Tangrot J."/>
            <person name="Rosling A."/>
        </authorList>
    </citation>
    <scope>NUCLEOTIDE SEQUENCE</scope>
    <source>
        <strain evidence="1">Wild A</strain>
    </source>
</reference>
<keyword evidence="2" id="KW-1185">Reference proteome</keyword>
<dbReference type="AlphaFoldDB" id="A0A9W4SQG6"/>
<comment type="caution">
    <text evidence="1">The sequence shown here is derived from an EMBL/GenBank/DDBJ whole genome shotgun (WGS) entry which is preliminary data.</text>
</comment>
<organism evidence="1 2">
    <name type="scientific">Funneliformis geosporum</name>
    <dbReference type="NCBI Taxonomy" id="1117311"/>
    <lineage>
        <taxon>Eukaryota</taxon>
        <taxon>Fungi</taxon>
        <taxon>Fungi incertae sedis</taxon>
        <taxon>Mucoromycota</taxon>
        <taxon>Glomeromycotina</taxon>
        <taxon>Glomeromycetes</taxon>
        <taxon>Glomerales</taxon>
        <taxon>Glomeraceae</taxon>
        <taxon>Funneliformis</taxon>
    </lineage>
</organism>
<protein>
    <submittedName>
        <fullName evidence="1">7201_t:CDS:1</fullName>
    </submittedName>
</protein>
<evidence type="ECO:0000313" key="1">
    <source>
        <dbReference type="EMBL" id="CAI2177917.1"/>
    </source>
</evidence>
<evidence type="ECO:0000313" key="2">
    <source>
        <dbReference type="Proteomes" id="UP001153678"/>
    </source>
</evidence>
<feature type="non-terminal residue" evidence="1">
    <location>
        <position position="57"/>
    </location>
</feature>
<dbReference type="OrthoDB" id="550575at2759"/>
<name>A0A9W4SQG6_9GLOM</name>
<sequence length="57" mass="6560">MIGNSAIREITRLCSNLKYFSLEGCKCSRKVIEKLDRNIEVEWFGTESDWSDTGSEN</sequence>
<accession>A0A9W4SQG6</accession>
<dbReference type="Proteomes" id="UP001153678">
    <property type="component" value="Unassembled WGS sequence"/>
</dbReference>
<gene>
    <name evidence="1" type="ORF">FWILDA_LOCUS8324</name>
</gene>
<proteinExistence type="predicted"/>
<dbReference type="EMBL" id="CAMKVN010001765">
    <property type="protein sequence ID" value="CAI2177917.1"/>
    <property type="molecule type" value="Genomic_DNA"/>
</dbReference>